<dbReference type="Proteomes" id="UP000054498">
    <property type="component" value="Unassembled WGS sequence"/>
</dbReference>
<dbReference type="InterPro" id="IPR012675">
    <property type="entry name" value="Beta-grasp_dom_sf"/>
</dbReference>
<accession>A0A0D2MUZ2</accession>
<organism evidence="1 2">
    <name type="scientific">Monoraphidium neglectum</name>
    <dbReference type="NCBI Taxonomy" id="145388"/>
    <lineage>
        <taxon>Eukaryota</taxon>
        <taxon>Viridiplantae</taxon>
        <taxon>Chlorophyta</taxon>
        <taxon>core chlorophytes</taxon>
        <taxon>Chlorophyceae</taxon>
        <taxon>CS clade</taxon>
        <taxon>Sphaeropleales</taxon>
        <taxon>Selenastraceae</taxon>
        <taxon>Monoraphidium</taxon>
    </lineage>
</organism>
<dbReference type="STRING" id="145388.A0A0D2MUZ2"/>
<dbReference type="OrthoDB" id="268593at2759"/>
<evidence type="ECO:0000313" key="1">
    <source>
        <dbReference type="EMBL" id="KIZ04342.1"/>
    </source>
</evidence>
<reference evidence="1 2" key="1">
    <citation type="journal article" date="2013" name="BMC Genomics">
        <title>Reconstruction of the lipid metabolism for the microalga Monoraphidium neglectum from its genome sequence reveals characteristics suitable for biofuel production.</title>
        <authorList>
            <person name="Bogen C."/>
            <person name="Al-Dilaimi A."/>
            <person name="Albersmeier A."/>
            <person name="Wichmann J."/>
            <person name="Grundmann M."/>
            <person name="Rupp O."/>
            <person name="Lauersen K.J."/>
            <person name="Blifernez-Klassen O."/>
            <person name="Kalinowski J."/>
            <person name="Goesmann A."/>
            <person name="Mussgnug J.H."/>
            <person name="Kruse O."/>
        </authorList>
    </citation>
    <scope>NUCLEOTIDE SEQUENCE [LARGE SCALE GENOMIC DNA]</scope>
    <source>
        <strain evidence="1 2">SAG 48.87</strain>
    </source>
</reference>
<dbReference type="AlphaFoldDB" id="A0A0D2MUZ2"/>
<gene>
    <name evidence="1" type="ORF">MNEG_3619</name>
</gene>
<dbReference type="GeneID" id="25736497"/>
<keyword evidence="1" id="KW-0830">Ubiquinone</keyword>
<dbReference type="Gene3D" id="3.10.20.30">
    <property type="match status" value="1"/>
</dbReference>
<sequence length="118" mass="13502">MVQFYVIDKSGARHTVRGLEGITLSATLREYGAFDESYFMPHPMEPASTDCHVYVGNDYIDKLTPLDSAQQKEQQRLVEDFVRQNARENSRMAHFIRLTPQLNGMTVALGPIEPWKTQ</sequence>
<name>A0A0D2MUZ2_9CHLO</name>
<proteinExistence type="predicted"/>
<dbReference type="KEGG" id="mng:MNEG_3619"/>
<dbReference type="EMBL" id="KK100681">
    <property type="protein sequence ID" value="KIZ04342.1"/>
    <property type="molecule type" value="Genomic_DNA"/>
</dbReference>
<evidence type="ECO:0000313" key="2">
    <source>
        <dbReference type="Proteomes" id="UP000054498"/>
    </source>
</evidence>
<protein>
    <submittedName>
        <fullName evidence="1">NADH:ubiquinone oxidoreductase subunit</fullName>
    </submittedName>
</protein>
<keyword evidence="2" id="KW-1185">Reference proteome</keyword>
<dbReference type="RefSeq" id="XP_013903361.1">
    <property type="nucleotide sequence ID" value="XM_014047907.1"/>
</dbReference>